<dbReference type="GO" id="GO:0008270">
    <property type="term" value="F:zinc ion binding"/>
    <property type="evidence" value="ECO:0007669"/>
    <property type="project" value="InterPro"/>
</dbReference>
<dbReference type="PROSITE" id="PS51068">
    <property type="entry name" value="FPG_CAT"/>
    <property type="match status" value="1"/>
</dbReference>
<comment type="caution">
    <text evidence="12">The sequence shown here is derived from an EMBL/GenBank/DDBJ whole genome shotgun (WGS) entry which is preliminary data.</text>
</comment>
<keyword evidence="6" id="KW-0234">DNA repair</keyword>
<dbReference type="PANTHER" id="PTHR22993:SF9">
    <property type="entry name" value="FORMAMIDOPYRIMIDINE-DNA GLYCOSYLASE"/>
    <property type="match status" value="1"/>
</dbReference>
<evidence type="ECO:0000256" key="10">
    <source>
        <dbReference type="SAM" id="MobiDB-lite"/>
    </source>
</evidence>
<evidence type="ECO:0000313" key="13">
    <source>
        <dbReference type="Proteomes" id="UP001465755"/>
    </source>
</evidence>
<evidence type="ECO:0000259" key="11">
    <source>
        <dbReference type="PROSITE" id="PS51068"/>
    </source>
</evidence>
<evidence type="ECO:0000313" key="12">
    <source>
        <dbReference type="EMBL" id="KAK9795225.1"/>
    </source>
</evidence>
<feature type="domain" description="Formamidopyrimidine-DNA glycosylase catalytic" evidence="11">
    <location>
        <begin position="2"/>
        <end position="128"/>
    </location>
</feature>
<dbReference type="Proteomes" id="UP001465755">
    <property type="component" value="Unassembled WGS sequence"/>
</dbReference>
<evidence type="ECO:0000256" key="1">
    <source>
        <dbReference type="ARBA" id="ARBA00001668"/>
    </source>
</evidence>
<comment type="catalytic activity">
    <reaction evidence="1">
        <text>Hydrolysis of DNA containing ring-opened 7-methylguanine residues, releasing 2,6-diamino-4-hydroxy-5-(N-methyl)formamidopyrimidine.</text>
        <dbReference type="EC" id="3.2.2.23"/>
    </reaction>
</comment>
<keyword evidence="9" id="KW-0326">Glycosidase</keyword>
<dbReference type="SMART" id="SM01232">
    <property type="entry name" value="H2TH"/>
    <property type="match status" value="1"/>
</dbReference>
<dbReference type="InterPro" id="IPR035937">
    <property type="entry name" value="FPG_N"/>
</dbReference>
<dbReference type="Pfam" id="PF01149">
    <property type="entry name" value="Fapy_DNA_glyco"/>
    <property type="match status" value="1"/>
</dbReference>
<dbReference type="CDD" id="cd08972">
    <property type="entry name" value="PF_Nei_N"/>
    <property type="match status" value="1"/>
</dbReference>
<dbReference type="InterPro" id="IPR010979">
    <property type="entry name" value="Ribosomal_uS13-like_H2TH"/>
</dbReference>
<dbReference type="GO" id="GO:0008534">
    <property type="term" value="F:oxidized purine nucleobase lesion DNA N-glycosylase activity"/>
    <property type="evidence" value="ECO:0007669"/>
    <property type="project" value="UniProtKB-EC"/>
</dbReference>
<evidence type="ECO:0000256" key="4">
    <source>
        <dbReference type="ARBA" id="ARBA00022801"/>
    </source>
</evidence>
<accession>A0AAW1NQW7</accession>
<keyword evidence="8" id="KW-0511">Multifunctional enzyme</keyword>
<dbReference type="InterPro" id="IPR012319">
    <property type="entry name" value="FPG_cat"/>
</dbReference>
<keyword evidence="13" id="KW-1185">Reference proteome</keyword>
<name>A0AAW1NQW7_9CHLO</name>
<comment type="similarity">
    <text evidence="2">Belongs to the FPG family.</text>
</comment>
<evidence type="ECO:0000256" key="9">
    <source>
        <dbReference type="ARBA" id="ARBA00023295"/>
    </source>
</evidence>
<evidence type="ECO:0000256" key="8">
    <source>
        <dbReference type="ARBA" id="ARBA00023268"/>
    </source>
</evidence>
<dbReference type="SMART" id="SM00898">
    <property type="entry name" value="Fapy_DNA_glyco"/>
    <property type="match status" value="1"/>
</dbReference>
<dbReference type="EMBL" id="JALJOQ010000130">
    <property type="protein sequence ID" value="KAK9795225.1"/>
    <property type="molecule type" value="Genomic_DNA"/>
</dbReference>
<dbReference type="GO" id="GO:0005634">
    <property type="term" value="C:nucleus"/>
    <property type="evidence" value="ECO:0007669"/>
    <property type="project" value="TreeGrafter"/>
</dbReference>
<dbReference type="PANTHER" id="PTHR22993">
    <property type="entry name" value="FORMAMIDOPYRIMIDINE-DNA GLYCOSYLASE"/>
    <property type="match status" value="1"/>
</dbReference>
<sequence>MPELPEVEAARVLVAGHCLNRKIESATVAKDEKVIEGISNTDLEALLNGKQITAACRKGKHLWLEFDSGPSVMFHFGMTGSMVVKGVAAARYRSFVVDEEQWPPKFWKVQINLAGNVQLAFADGRRFARVRVQEDPAANPPISSLGFDPLLSMPPLKDFRGLISKQQRQIKVVLMDQSFSAGVGNWVADEVLFQARIHPEDRANGLSEEQVEKLHHWLHEVPRQACEVGAVSDNFPSSWLFTHRWSQKGNPCVEGGHKIEFNTVGGRTTAVVPALQQRTTSDPVKRGASGGSKRKRKDKGAEQDNDDSAPAAEATAEDLDSNRGPGFCR</sequence>
<keyword evidence="7" id="KW-0456">Lyase</keyword>
<dbReference type="Pfam" id="PF06831">
    <property type="entry name" value="H2TH"/>
    <property type="match status" value="1"/>
</dbReference>
<keyword evidence="3" id="KW-0227">DNA damage</keyword>
<dbReference type="SUPFAM" id="SSF81624">
    <property type="entry name" value="N-terminal domain of MutM-like DNA repair proteins"/>
    <property type="match status" value="1"/>
</dbReference>
<keyword evidence="5" id="KW-0238">DNA-binding</keyword>
<dbReference type="GO" id="GO:0003906">
    <property type="term" value="F:DNA-(apurinic or apyrimidinic site) endonuclease activity"/>
    <property type="evidence" value="ECO:0007669"/>
    <property type="project" value="InterPro"/>
</dbReference>
<gene>
    <name evidence="12" type="ORF">WJX73_005822</name>
</gene>
<evidence type="ECO:0000256" key="5">
    <source>
        <dbReference type="ARBA" id="ARBA00023125"/>
    </source>
</evidence>
<dbReference type="GO" id="GO:0003684">
    <property type="term" value="F:damaged DNA binding"/>
    <property type="evidence" value="ECO:0007669"/>
    <property type="project" value="InterPro"/>
</dbReference>
<organism evidence="12 13">
    <name type="scientific">Symbiochloris irregularis</name>
    <dbReference type="NCBI Taxonomy" id="706552"/>
    <lineage>
        <taxon>Eukaryota</taxon>
        <taxon>Viridiplantae</taxon>
        <taxon>Chlorophyta</taxon>
        <taxon>core chlorophytes</taxon>
        <taxon>Trebouxiophyceae</taxon>
        <taxon>Trebouxiales</taxon>
        <taxon>Trebouxiaceae</taxon>
        <taxon>Symbiochloris</taxon>
    </lineage>
</organism>
<dbReference type="FunFam" id="1.10.8.50:FF:000009">
    <property type="entry name" value="Formamidopyrimidine-DNA glycosylase"/>
    <property type="match status" value="1"/>
</dbReference>
<dbReference type="SUPFAM" id="SSF46946">
    <property type="entry name" value="S13-like H2TH domain"/>
    <property type="match status" value="1"/>
</dbReference>
<dbReference type="InterPro" id="IPR015886">
    <property type="entry name" value="H2TH_FPG"/>
</dbReference>
<evidence type="ECO:0000256" key="7">
    <source>
        <dbReference type="ARBA" id="ARBA00023239"/>
    </source>
</evidence>
<dbReference type="GO" id="GO:0016829">
    <property type="term" value="F:lyase activity"/>
    <property type="evidence" value="ECO:0007669"/>
    <property type="project" value="UniProtKB-KW"/>
</dbReference>
<proteinExistence type="inferred from homology"/>
<reference evidence="12 13" key="1">
    <citation type="journal article" date="2024" name="Nat. Commun.">
        <title>Phylogenomics reveals the evolutionary origins of lichenization in chlorophyte algae.</title>
        <authorList>
            <person name="Puginier C."/>
            <person name="Libourel C."/>
            <person name="Otte J."/>
            <person name="Skaloud P."/>
            <person name="Haon M."/>
            <person name="Grisel S."/>
            <person name="Petersen M."/>
            <person name="Berrin J.G."/>
            <person name="Delaux P.M."/>
            <person name="Dal Grande F."/>
            <person name="Keller J."/>
        </authorList>
    </citation>
    <scope>NUCLEOTIDE SEQUENCE [LARGE SCALE GENOMIC DNA]</scope>
    <source>
        <strain evidence="12 13">SAG 2036</strain>
    </source>
</reference>
<dbReference type="AlphaFoldDB" id="A0AAW1NQW7"/>
<evidence type="ECO:0000256" key="2">
    <source>
        <dbReference type="ARBA" id="ARBA00009409"/>
    </source>
</evidence>
<evidence type="ECO:0000256" key="6">
    <source>
        <dbReference type="ARBA" id="ARBA00023204"/>
    </source>
</evidence>
<dbReference type="GO" id="GO:0006284">
    <property type="term" value="P:base-excision repair"/>
    <property type="evidence" value="ECO:0007669"/>
    <property type="project" value="InterPro"/>
</dbReference>
<dbReference type="Gene3D" id="3.20.190.10">
    <property type="entry name" value="MutM-like, N-terminal"/>
    <property type="match status" value="1"/>
</dbReference>
<protein>
    <recommendedName>
        <fullName evidence="11">Formamidopyrimidine-DNA glycosylase catalytic domain-containing protein</fullName>
    </recommendedName>
</protein>
<keyword evidence="4" id="KW-0378">Hydrolase</keyword>
<feature type="region of interest" description="Disordered" evidence="10">
    <location>
        <begin position="273"/>
        <end position="329"/>
    </location>
</feature>
<dbReference type="Gene3D" id="1.10.8.50">
    <property type="match status" value="1"/>
</dbReference>
<evidence type="ECO:0000256" key="3">
    <source>
        <dbReference type="ARBA" id="ARBA00022763"/>
    </source>
</evidence>